<evidence type="ECO:0000313" key="8">
    <source>
        <dbReference type="Proteomes" id="UP000746160"/>
    </source>
</evidence>
<feature type="transmembrane region" description="Helical" evidence="5">
    <location>
        <begin position="73"/>
        <end position="91"/>
    </location>
</feature>
<feature type="transmembrane region" description="Helical" evidence="5">
    <location>
        <begin position="103"/>
        <end position="127"/>
    </location>
</feature>
<evidence type="ECO:0000256" key="5">
    <source>
        <dbReference type="SAM" id="Phobius"/>
    </source>
</evidence>
<evidence type="ECO:0000256" key="2">
    <source>
        <dbReference type="ARBA" id="ARBA00022692"/>
    </source>
</evidence>
<protein>
    <submittedName>
        <fullName evidence="7">TM2 domain-containing protein</fullName>
    </submittedName>
</protein>
<evidence type="ECO:0000259" key="6">
    <source>
        <dbReference type="Pfam" id="PF05154"/>
    </source>
</evidence>
<comment type="caution">
    <text evidence="7">The sequence shown here is derived from an EMBL/GenBank/DDBJ whole genome shotgun (WGS) entry which is preliminary data.</text>
</comment>
<sequence length="141" mass="16362">MIIKKMKQEEINSDIEKYQKLIEKREIIEKEIPEQWLLSNDSDKKYSIHLILSIFGFLFGIDRFYLGKYISGVIKTFLICVCTPLAFFVAFKTNIAELDPVTAYGFIPLIITTGALFWIIDLVIAIVKPRDSKFRGLKHDK</sequence>
<feature type="transmembrane region" description="Helical" evidence="5">
    <location>
        <begin position="46"/>
        <end position="66"/>
    </location>
</feature>
<keyword evidence="4 5" id="KW-0472">Membrane</keyword>
<dbReference type="Pfam" id="PF05154">
    <property type="entry name" value="TM2"/>
    <property type="match status" value="1"/>
</dbReference>
<dbReference type="Proteomes" id="UP000746160">
    <property type="component" value="Unassembled WGS sequence"/>
</dbReference>
<gene>
    <name evidence="7" type="ORF">MADP07_00389</name>
</gene>
<evidence type="ECO:0000256" key="4">
    <source>
        <dbReference type="ARBA" id="ARBA00023136"/>
    </source>
</evidence>
<evidence type="ECO:0000256" key="3">
    <source>
        <dbReference type="ARBA" id="ARBA00022989"/>
    </source>
</evidence>
<dbReference type="GO" id="GO:0016020">
    <property type="term" value="C:membrane"/>
    <property type="evidence" value="ECO:0007669"/>
    <property type="project" value="UniProtKB-SubCell"/>
</dbReference>
<dbReference type="InterPro" id="IPR007829">
    <property type="entry name" value="TM2"/>
</dbReference>
<dbReference type="RefSeq" id="WP_218674912.1">
    <property type="nucleotide sequence ID" value="NZ_CP054878.1"/>
</dbReference>
<reference evidence="7" key="1">
    <citation type="journal article" date="2021" name="Genes Genomics">
        <title>Comparative genomic analysis of Mycoplasma anatis strains.</title>
        <authorList>
            <person name="Zhou Q."/>
            <person name="Mai K."/>
            <person name="Yang D."/>
            <person name="Liu J."/>
            <person name="Yan Z."/>
            <person name="Luo C."/>
            <person name="Tan Y."/>
            <person name="Cao S."/>
            <person name="Zhou Q."/>
            <person name="Chen L."/>
            <person name="Chen F."/>
        </authorList>
    </citation>
    <scope>NUCLEOTIDE SEQUENCE</scope>
    <source>
        <strain evidence="7">DP07</strain>
    </source>
</reference>
<feature type="domain" description="TM2" evidence="6">
    <location>
        <begin position="43"/>
        <end position="84"/>
    </location>
</feature>
<organism evidence="7 8">
    <name type="scientific">Mycoplasmopsis anatis</name>
    <dbReference type="NCBI Taxonomy" id="171279"/>
    <lineage>
        <taxon>Bacteria</taxon>
        <taxon>Bacillati</taxon>
        <taxon>Mycoplasmatota</taxon>
        <taxon>Mycoplasmoidales</taxon>
        <taxon>Metamycoplasmataceae</taxon>
        <taxon>Mycoplasmopsis</taxon>
    </lineage>
</organism>
<proteinExistence type="predicted"/>
<keyword evidence="3 5" id="KW-1133">Transmembrane helix</keyword>
<dbReference type="EMBL" id="JABZFG010000005">
    <property type="protein sequence ID" value="MBW0602666.1"/>
    <property type="molecule type" value="Genomic_DNA"/>
</dbReference>
<evidence type="ECO:0000256" key="1">
    <source>
        <dbReference type="ARBA" id="ARBA00004141"/>
    </source>
</evidence>
<accession>A0A9Q3L994</accession>
<comment type="subcellular location">
    <subcellularLocation>
        <location evidence="1">Membrane</location>
        <topology evidence="1">Multi-pass membrane protein</topology>
    </subcellularLocation>
</comment>
<evidence type="ECO:0000313" key="7">
    <source>
        <dbReference type="EMBL" id="MBW0602666.1"/>
    </source>
</evidence>
<name>A0A9Q3L994_9BACT</name>
<keyword evidence="2 5" id="KW-0812">Transmembrane</keyword>
<dbReference type="AlphaFoldDB" id="A0A9Q3L994"/>